<gene>
    <name evidence="2" type="ORF">SAMN06269185_3011</name>
</gene>
<accession>A0A285P6P3</accession>
<feature type="compositionally biased region" description="Basic and acidic residues" evidence="1">
    <location>
        <begin position="51"/>
        <end position="68"/>
    </location>
</feature>
<feature type="compositionally biased region" description="Acidic residues" evidence="1">
    <location>
        <begin position="34"/>
        <end position="50"/>
    </location>
</feature>
<protein>
    <submittedName>
        <fullName evidence="2">Uncharacterized protein</fullName>
    </submittedName>
</protein>
<dbReference type="RefSeq" id="WP_097009902.1">
    <property type="nucleotide sequence ID" value="NZ_OBEJ01000005.1"/>
</dbReference>
<proteinExistence type="predicted"/>
<organism evidence="2 3">
    <name type="scientific">Natronoarchaeum philippinense</name>
    <dbReference type="NCBI Taxonomy" id="558529"/>
    <lineage>
        <taxon>Archaea</taxon>
        <taxon>Methanobacteriati</taxon>
        <taxon>Methanobacteriota</taxon>
        <taxon>Stenosarchaea group</taxon>
        <taxon>Halobacteria</taxon>
        <taxon>Halobacteriales</taxon>
        <taxon>Natronoarchaeaceae</taxon>
    </lineage>
</organism>
<dbReference type="EMBL" id="OBEJ01000005">
    <property type="protein sequence ID" value="SNZ17402.1"/>
    <property type="molecule type" value="Genomic_DNA"/>
</dbReference>
<feature type="region of interest" description="Disordered" evidence="1">
    <location>
        <begin position="1"/>
        <end position="84"/>
    </location>
</feature>
<feature type="compositionally biased region" description="Polar residues" evidence="1">
    <location>
        <begin position="1"/>
        <end position="11"/>
    </location>
</feature>
<dbReference type="AlphaFoldDB" id="A0A285P6P3"/>
<reference evidence="3" key="1">
    <citation type="submission" date="2017-09" db="EMBL/GenBank/DDBJ databases">
        <authorList>
            <person name="Varghese N."/>
            <person name="Submissions S."/>
        </authorList>
    </citation>
    <scope>NUCLEOTIDE SEQUENCE [LARGE SCALE GENOMIC DNA]</scope>
    <source>
        <strain evidence="3">DSM 27208</strain>
    </source>
</reference>
<evidence type="ECO:0000256" key="1">
    <source>
        <dbReference type="SAM" id="MobiDB-lite"/>
    </source>
</evidence>
<name>A0A285P6P3_NATPI</name>
<sequence>MTSENGNQSGTGDRPFAASTDEIDAVDPEQVAALDDESVADDGPDPEQFEDFVRGVDPERTASADRPESSVPIDASMDELFGEQ</sequence>
<keyword evidence="3" id="KW-1185">Reference proteome</keyword>
<evidence type="ECO:0000313" key="2">
    <source>
        <dbReference type="EMBL" id="SNZ17402.1"/>
    </source>
</evidence>
<evidence type="ECO:0000313" key="3">
    <source>
        <dbReference type="Proteomes" id="UP000219453"/>
    </source>
</evidence>
<dbReference type="Proteomes" id="UP000219453">
    <property type="component" value="Unassembled WGS sequence"/>
</dbReference>